<organism evidence="5 6">
    <name type="scientific">Lysinibacillus alkalisoli</name>
    <dbReference type="NCBI Taxonomy" id="1911548"/>
    <lineage>
        <taxon>Bacteria</taxon>
        <taxon>Bacillati</taxon>
        <taxon>Bacillota</taxon>
        <taxon>Bacilli</taxon>
        <taxon>Bacillales</taxon>
        <taxon>Bacillaceae</taxon>
        <taxon>Lysinibacillus</taxon>
    </lineage>
</organism>
<proteinExistence type="inferred from homology"/>
<evidence type="ECO:0000256" key="2">
    <source>
        <dbReference type="ARBA" id="ARBA00009320"/>
    </source>
</evidence>
<evidence type="ECO:0000313" key="6">
    <source>
        <dbReference type="Proteomes" id="UP000616608"/>
    </source>
</evidence>
<evidence type="ECO:0000256" key="3">
    <source>
        <dbReference type="ARBA" id="ARBA00011738"/>
    </source>
</evidence>
<dbReference type="InterPro" id="IPR043132">
    <property type="entry name" value="BCAT-like_C"/>
</dbReference>
<dbReference type="RefSeq" id="WP_188615858.1">
    <property type="nucleotide sequence ID" value="NZ_BMJT01000014.1"/>
</dbReference>
<name>A0A917GA69_9BACI</name>
<dbReference type="AlphaFoldDB" id="A0A917GA69"/>
<dbReference type="InterPro" id="IPR043131">
    <property type="entry name" value="BCAT-like_N"/>
</dbReference>
<accession>A0A917GA69</accession>
<evidence type="ECO:0000313" key="5">
    <source>
        <dbReference type="EMBL" id="GGG33071.1"/>
    </source>
</evidence>
<protein>
    <submittedName>
        <fullName evidence="5">4-amino-4-deoxychorismate lyase</fullName>
    </submittedName>
</protein>
<dbReference type="CDD" id="cd00449">
    <property type="entry name" value="PLPDE_IV"/>
    <property type="match status" value="1"/>
</dbReference>
<dbReference type="FunFam" id="3.20.10.10:FF:000002">
    <property type="entry name" value="D-alanine aminotransferase"/>
    <property type="match status" value="1"/>
</dbReference>
<evidence type="ECO:0000256" key="1">
    <source>
        <dbReference type="ARBA" id="ARBA00001933"/>
    </source>
</evidence>
<dbReference type="Gene3D" id="3.20.10.10">
    <property type="entry name" value="D-amino Acid Aminotransferase, subunit A, domain 2"/>
    <property type="match status" value="1"/>
</dbReference>
<dbReference type="SUPFAM" id="SSF56752">
    <property type="entry name" value="D-aminoacid aminotransferase-like PLP-dependent enzymes"/>
    <property type="match status" value="1"/>
</dbReference>
<dbReference type="EMBL" id="BMJT01000014">
    <property type="protein sequence ID" value="GGG33071.1"/>
    <property type="molecule type" value="Genomic_DNA"/>
</dbReference>
<comment type="similarity">
    <text evidence="2">Belongs to the class-IV pyridoxal-phosphate-dependent aminotransferase family.</text>
</comment>
<reference evidence="5" key="2">
    <citation type="submission" date="2020-09" db="EMBL/GenBank/DDBJ databases">
        <authorList>
            <person name="Sun Q."/>
            <person name="Zhou Y."/>
        </authorList>
    </citation>
    <scope>NUCLEOTIDE SEQUENCE</scope>
    <source>
        <strain evidence="5">CGMCC 1.15760</strain>
    </source>
</reference>
<comment type="subunit">
    <text evidence="3">Homodimer.</text>
</comment>
<dbReference type="Proteomes" id="UP000616608">
    <property type="component" value="Unassembled WGS sequence"/>
</dbReference>
<keyword evidence="6" id="KW-1185">Reference proteome</keyword>
<dbReference type="InterPro" id="IPR036038">
    <property type="entry name" value="Aminotransferase-like"/>
</dbReference>
<dbReference type="PANTHER" id="PTHR42743">
    <property type="entry name" value="AMINO-ACID AMINOTRANSFERASE"/>
    <property type="match status" value="1"/>
</dbReference>
<keyword evidence="4" id="KW-0663">Pyridoxal phosphate</keyword>
<dbReference type="PANTHER" id="PTHR42743:SF11">
    <property type="entry name" value="AMINODEOXYCHORISMATE LYASE"/>
    <property type="match status" value="1"/>
</dbReference>
<comment type="caution">
    <text evidence="5">The sequence shown here is derived from an EMBL/GenBank/DDBJ whole genome shotgun (WGS) entry which is preliminary data.</text>
</comment>
<reference evidence="5" key="1">
    <citation type="journal article" date="2014" name="Int. J. Syst. Evol. Microbiol.">
        <title>Complete genome sequence of Corynebacterium casei LMG S-19264T (=DSM 44701T), isolated from a smear-ripened cheese.</title>
        <authorList>
            <consortium name="US DOE Joint Genome Institute (JGI-PGF)"/>
            <person name="Walter F."/>
            <person name="Albersmeier A."/>
            <person name="Kalinowski J."/>
            <person name="Ruckert C."/>
        </authorList>
    </citation>
    <scope>NUCLEOTIDE SEQUENCE</scope>
    <source>
        <strain evidence="5">CGMCC 1.15760</strain>
    </source>
</reference>
<dbReference type="GO" id="GO:0008652">
    <property type="term" value="P:amino acid biosynthetic process"/>
    <property type="evidence" value="ECO:0007669"/>
    <property type="project" value="UniProtKB-ARBA"/>
</dbReference>
<evidence type="ECO:0000256" key="4">
    <source>
        <dbReference type="ARBA" id="ARBA00022898"/>
    </source>
</evidence>
<dbReference type="Pfam" id="PF01063">
    <property type="entry name" value="Aminotran_4"/>
    <property type="match status" value="1"/>
</dbReference>
<comment type="cofactor">
    <cofactor evidence="1">
        <name>pyridoxal 5'-phosphate</name>
        <dbReference type="ChEBI" id="CHEBI:597326"/>
    </cofactor>
</comment>
<dbReference type="GO" id="GO:0005829">
    <property type="term" value="C:cytosol"/>
    <property type="evidence" value="ECO:0007669"/>
    <property type="project" value="TreeGrafter"/>
</dbReference>
<dbReference type="Gene3D" id="3.30.470.10">
    <property type="match status" value="1"/>
</dbReference>
<sequence length="276" mass="31776">MWCFINGDYQLASDLRISPFDHGFLYGLGFFETFRTYQGQPLFLQEHYARLQQALATYRIAMPYTMEQLKDIVKELNQREEGDGYFRLNVSAGEHDIGLKPQRYDEPNVILFRKPLMLAPAHSEKTLTFLQTVRNQPEQQQRFKSHHYGNNVLARFELPSLQQDEGVFVNHNGDVVEGVTSNIFWVKDGQVYTPSLATGALGGIMRQLILQMTTVIEGEFKPTALLEADEIFITTAIQGLVPIKQLENNNYVGREGKVYQQLFNAFEQVKKERQQC</sequence>
<gene>
    <name evidence="5" type="primary">pabC</name>
    <name evidence="5" type="ORF">GCM10007425_29700</name>
</gene>
<dbReference type="GO" id="GO:0016829">
    <property type="term" value="F:lyase activity"/>
    <property type="evidence" value="ECO:0007669"/>
    <property type="project" value="UniProtKB-KW"/>
</dbReference>
<dbReference type="GO" id="GO:0046394">
    <property type="term" value="P:carboxylic acid biosynthetic process"/>
    <property type="evidence" value="ECO:0007669"/>
    <property type="project" value="UniProtKB-ARBA"/>
</dbReference>
<dbReference type="InterPro" id="IPR050571">
    <property type="entry name" value="Class-IV_PLP-Dep_Aminotrnsfr"/>
</dbReference>
<keyword evidence="5" id="KW-0456">Lyase</keyword>
<dbReference type="InterPro" id="IPR001544">
    <property type="entry name" value="Aminotrans_IV"/>
</dbReference>